<keyword evidence="2" id="KW-0560">Oxidoreductase</keyword>
<evidence type="ECO:0008006" key="6">
    <source>
        <dbReference type="Google" id="ProtNLM"/>
    </source>
</evidence>
<dbReference type="InterPro" id="IPR012864">
    <property type="entry name" value="PCO/ADO"/>
</dbReference>
<proteinExistence type="predicted"/>
<evidence type="ECO:0000256" key="1">
    <source>
        <dbReference type="ARBA" id="ARBA00022723"/>
    </source>
</evidence>
<keyword evidence="3" id="KW-0408">Iron</keyword>
<dbReference type="Pfam" id="PF07847">
    <property type="entry name" value="PCO_ADO"/>
    <property type="match status" value="1"/>
</dbReference>
<dbReference type="InParanoid" id="A0A024GNK4"/>
<dbReference type="PANTHER" id="PTHR22966">
    <property type="entry name" value="2-AMINOETHANETHIOL DIOXYGENASE"/>
    <property type="match status" value="1"/>
</dbReference>
<dbReference type="AlphaFoldDB" id="A0A024GNK4"/>
<sequence length="221" mass="24793">MAFSVGKELLLKLRNKLQCFLHSNRKGRLKAEEVESIISLCKNLGPEHFNLPEKRPIDNFSSTSVKYQHVWENESVSMGIFVLSPGASIPLHDHPGMTVISRILYGSLRIRSFDPVQLKSEDGLLGILRQDSIISAPCTTALSPTCGNLHEFLADDKEGCAIFDILAPPYNTEEGRDCSYYKVDDEAVSLMGKQYYRLKKYIPTDFHVQSAPYRGPQVKGT</sequence>
<dbReference type="InterPro" id="IPR014710">
    <property type="entry name" value="RmlC-like_jellyroll"/>
</dbReference>
<dbReference type="PANTHER" id="PTHR22966:SF61">
    <property type="entry name" value="2-AMINOETHANETHIOL DIOXYGENASE"/>
    <property type="match status" value="1"/>
</dbReference>
<dbReference type="GO" id="GO:0046872">
    <property type="term" value="F:metal ion binding"/>
    <property type="evidence" value="ECO:0007669"/>
    <property type="project" value="UniProtKB-KW"/>
</dbReference>
<evidence type="ECO:0000256" key="3">
    <source>
        <dbReference type="ARBA" id="ARBA00023004"/>
    </source>
</evidence>
<dbReference type="Proteomes" id="UP000053237">
    <property type="component" value="Unassembled WGS sequence"/>
</dbReference>
<dbReference type="Gene3D" id="2.60.120.10">
    <property type="entry name" value="Jelly Rolls"/>
    <property type="match status" value="1"/>
</dbReference>
<dbReference type="InterPro" id="IPR011051">
    <property type="entry name" value="RmlC_Cupin_sf"/>
</dbReference>
<organism evidence="4 5">
    <name type="scientific">Albugo candida</name>
    <dbReference type="NCBI Taxonomy" id="65357"/>
    <lineage>
        <taxon>Eukaryota</taxon>
        <taxon>Sar</taxon>
        <taxon>Stramenopiles</taxon>
        <taxon>Oomycota</taxon>
        <taxon>Peronosporomycetes</taxon>
        <taxon>Albuginales</taxon>
        <taxon>Albuginaceae</taxon>
        <taxon>Albugo</taxon>
    </lineage>
</organism>
<name>A0A024GNK4_9STRA</name>
<keyword evidence="5" id="KW-1185">Reference proteome</keyword>
<gene>
    <name evidence="4" type="ORF">BN9_095790</name>
</gene>
<evidence type="ECO:0000256" key="2">
    <source>
        <dbReference type="ARBA" id="ARBA00023002"/>
    </source>
</evidence>
<reference evidence="4 5" key="1">
    <citation type="submission" date="2012-05" db="EMBL/GenBank/DDBJ databases">
        <title>Recombination and specialization in a pathogen metapopulation.</title>
        <authorList>
            <person name="Gardiner A."/>
            <person name="Kemen E."/>
            <person name="Schultz-Larsen T."/>
            <person name="MacLean D."/>
            <person name="Van Oosterhout C."/>
            <person name="Jones J.D.G."/>
        </authorList>
    </citation>
    <scope>NUCLEOTIDE SEQUENCE [LARGE SCALE GENOMIC DNA]</scope>
    <source>
        <strain evidence="4 5">Ac Nc2</strain>
    </source>
</reference>
<dbReference type="OrthoDB" id="271433at2759"/>
<accession>A0A024GNK4</accession>
<evidence type="ECO:0000313" key="4">
    <source>
        <dbReference type="EMBL" id="CCI48449.1"/>
    </source>
</evidence>
<dbReference type="CDD" id="cd20289">
    <property type="entry name" value="cupin_ADO"/>
    <property type="match status" value="1"/>
</dbReference>
<dbReference type="STRING" id="65357.A0A024GNK4"/>
<dbReference type="SUPFAM" id="SSF51182">
    <property type="entry name" value="RmlC-like cupins"/>
    <property type="match status" value="1"/>
</dbReference>
<evidence type="ECO:0000313" key="5">
    <source>
        <dbReference type="Proteomes" id="UP000053237"/>
    </source>
</evidence>
<dbReference type="EMBL" id="CAIX01000227">
    <property type="protein sequence ID" value="CCI48449.1"/>
    <property type="molecule type" value="Genomic_DNA"/>
</dbReference>
<comment type="caution">
    <text evidence="4">The sequence shown here is derived from an EMBL/GenBank/DDBJ whole genome shotgun (WGS) entry which is preliminary data.</text>
</comment>
<protein>
    <recommendedName>
        <fullName evidence="6">Cysteine dioxygenase</fullName>
    </recommendedName>
</protein>
<keyword evidence="1" id="KW-0479">Metal-binding</keyword>
<dbReference type="GO" id="GO:0016702">
    <property type="term" value="F:oxidoreductase activity, acting on single donors with incorporation of molecular oxygen, incorporation of two atoms of oxygen"/>
    <property type="evidence" value="ECO:0007669"/>
    <property type="project" value="InterPro"/>
</dbReference>